<accession>A0A1Y1ICY4</accession>
<dbReference type="OrthoDB" id="2395010at2759"/>
<dbReference type="PANTHER" id="PTHR31366:SF2">
    <property type="entry name" value="UPF0739 PROTEIN C1ORF74"/>
    <property type="match status" value="1"/>
</dbReference>
<dbReference type="Proteomes" id="UP000054558">
    <property type="component" value="Unassembled WGS sequence"/>
</dbReference>
<dbReference type="EMBL" id="DF237410">
    <property type="protein sequence ID" value="GAQ88815.1"/>
    <property type="molecule type" value="Genomic_DNA"/>
</dbReference>
<name>A0A1Y1ICY4_KLENI</name>
<organism evidence="1 2">
    <name type="scientific">Klebsormidium nitens</name>
    <name type="common">Green alga</name>
    <name type="synonym">Ulothrix nitens</name>
    <dbReference type="NCBI Taxonomy" id="105231"/>
    <lineage>
        <taxon>Eukaryota</taxon>
        <taxon>Viridiplantae</taxon>
        <taxon>Streptophyta</taxon>
        <taxon>Klebsormidiophyceae</taxon>
        <taxon>Klebsormidiales</taxon>
        <taxon>Klebsormidiaceae</taxon>
        <taxon>Klebsormidium</taxon>
    </lineage>
</organism>
<evidence type="ECO:0000313" key="2">
    <source>
        <dbReference type="Proteomes" id="UP000054558"/>
    </source>
</evidence>
<dbReference type="PANTHER" id="PTHR31366">
    <property type="entry name" value="UPF0739 PROTEIN C1ORF74"/>
    <property type="match status" value="1"/>
</dbReference>
<dbReference type="AlphaFoldDB" id="A0A1Y1ICY4"/>
<gene>
    <name evidence="1" type="ORF">KFL_004610100</name>
</gene>
<reference evidence="1 2" key="1">
    <citation type="journal article" date="2014" name="Nat. Commun.">
        <title>Klebsormidium flaccidum genome reveals primary factors for plant terrestrial adaptation.</title>
        <authorList>
            <person name="Hori K."/>
            <person name="Maruyama F."/>
            <person name="Fujisawa T."/>
            <person name="Togashi T."/>
            <person name="Yamamoto N."/>
            <person name="Seo M."/>
            <person name="Sato S."/>
            <person name="Yamada T."/>
            <person name="Mori H."/>
            <person name="Tajima N."/>
            <person name="Moriyama T."/>
            <person name="Ikeuchi M."/>
            <person name="Watanabe M."/>
            <person name="Wada H."/>
            <person name="Kobayashi K."/>
            <person name="Saito M."/>
            <person name="Masuda T."/>
            <person name="Sasaki-Sekimoto Y."/>
            <person name="Mashiguchi K."/>
            <person name="Awai K."/>
            <person name="Shimojima M."/>
            <person name="Masuda S."/>
            <person name="Iwai M."/>
            <person name="Nobusawa T."/>
            <person name="Narise T."/>
            <person name="Kondo S."/>
            <person name="Saito H."/>
            <person name="Sato R."/>
            <person name="Murakawa M."/>
            <person name="Ihara Y."/>
            <person name="Oshima-Yamada Y."/>
            <person name="Ohtaka K."/>
            <person name="Satoh M."/>
            <person name="Sonobe K."/>
            <person name="Ishii M."/>
            <person name="Ohtani R."/>
            <person name="Kanamori-Sato M."/>
            <person name="Honoki R."/>
            <person name="Miyazaki D."/>
            <person name="Mochizuki H."/>
            <person name="Umetsu J."/>
            <person name="Higashi K."/>
            <person name="Shibata D."/>
            <person name="Kamiya Y."/>
            <person name="Sato N."/>
            <person name="Nakamura Y."/>
            <person name="Tabata S."/>
            <person name="Ida S."/>
            <person name="Kurokawa K."/>
            <person name="Ohta H."/>
        </authorList>
    </citation>
    <scope>NUCLEOTIDE SEQUENCE [LARGE SCALE GENOMIC DNA]</scope>
    <source>
        <strain evidence="1 2">NIES-2285</strain>
    </source>
</reference>
<proteinExistence type="predicted"/>
<keyword evidence="2" id="KW-1185">Reference proteome</keyword>
<sequence length="308" mass="34181">MFSISMMNRFVEQESPERPLSEGEAQELASILHRQLGRNLRKARRRLFHDLLSLSSGLRDVVMLDYVVASREELRPLLGSLARLPRLADTRLLHMGGCLYLAKLAALLQRVPTSSTPPTATQPLGVVVDEGEPRFVTAVECLSFHDHLRQFASGLAAAAASAPEAQQPAPPLCIDLEGLLMEQPLPLPSLNGWLLGYPAVYLFHLTRGPRAARCLSSASLHLFQLRACCRYNVDTEQRSPNTGHQRTGNDIALCSFSVPASLSTQQFEEPWAQAFKSEILRKLAKNEDRTWETLTFDCTLQAPQTIAL</sequence>
<dbReference type="Pfam" id="PF14953">
    <property type="entry name" value="DUF4504"/>
    <property type="match status" value="1"/>
</dbReference>
<dbReference type="OMA" id="WRLKITS"/>
<dbReference type="InterPro" id="IPR027850">
    <property type="entry name" value="DUF4504"/>
</dbReference>
<evidence type="ECO:0000313" key="1">
    <source>
        <dbReference type="EMBL" id="GAQ88815.1"/>
    </source>
</evidence>
<protein>
    <submittedName>
        <fullName evidence="1">Uncharacterized protein</fullName>
    </submittedName>
</protein>